<dbReference type="Gene3D" id="2.60.120.1600">
    <property type="match status" value="1"/>
</dbReference>
<gene>
    <name evidence="3" type="ORF">CSO01_35880</name>
</gene>
<dbReference type="InterPro" id="IPR010621">
    <property type="entry name" value="DUF1214"/>
</dbReference>
<evidence type="ECO:0000313" key="4">
    <source>
        <dbReference type="Proteomes" id="UP000321798"/>
    </source>
</evidence>
<dbReference type="Pfam" id="PF06742">
    <property type="entry name" value="DUF1214"/>
    <property type="match status" value="1"/>
</dbReference>
<name>A0A512PI69_9CELL</name>
<sequence length="349" mass="37183">MLGGGRGRSCLRRSGTAVRHSGLTGGTAAMAIHVDVDNFVRAETDRMFAGLQRDSGGVGVLRHNREPAPVDQQTVIRMNRDTLYSFAVVDLAAPAVVTVPDAGGRYLSVMVVNNDHHVSHVLHDPGEHRLTAQDVGTRYALVAVRVLVDPRSPDDVAQVTRVQDGLTIASGSTEPFVLPDYDVPSLDGTRAALLALAAGLHGFDRAFGRADEVDPVRHLIGTAAGWGGLPSSEAVYVGVDPQLPPGWFELRMQDVPVDAFWSVSVYDAAGYFVPDPHGRYSVNSVTGTRAPDGSITVRLVPAGTADLPDSIPVPDGWNYVVRLYRPRPEVRDGSWTPPALVPVAPAAAV</sequence>
<dbReference type="Gene3D" id="2.60.40.1610">
    <property type="entry name" value="Domain of unknown function DUF1254"/>
    <property type="match status" value="1"/>
</dbReference>
<feature type="domain" description="DUF1214" evidence="1">
    <location>
        <begin position="249"/>
        <end position="327"/>
    </location>
</feature>
<dbReference type="Pfam" id="PF06863">
    <property type="entry name" value="DUF1254"/>
    <property type="match status" value="1"/>
</dbReference>
<dbReference type="PANTHER" id="PTHR36509">
    <property type="entry name" value="BLL3101 PROTEIN"/>
    <property type="match status" value="1"/>
</dbReference>
<proteinExistence type="predicted"/>
<keyword evidence="4" id="KW-1185">Reference proteome</keyword>
<evidence type="ECO:0000259" key="1">
    <source>
        <dbReference type="Pfam" id="PF06742"/>
    </source>
</evidence>
<accession>A0A512PI69</accession>
<dbReference type="InterPro" id="IPR037050">
    <property type="entry name" value="DUF1254_sf"/>
</dbReference>
<dbReference type="PANTHER" id="PTHR36509:SF2">
    <property type="entry name" value="BLL3101 PROTEIN"/>
    <property type="match status" value="1"/>
</dbReference>
<organism evidence="3 4">
    <name type="scientific">Cellulomonas soli</name>
    <dbReference type="NCBI Taxonomy" id="931535"/>
    <lineage>
        <taxon>Bacteria</taxon>
        <taxon>Bacillati</taxon>
        <taxon>Actinomycetota</taxon>
        <taxon>Actinomycetes</taxon>
        <taxon>Micrococcales</taxon>
        <taxon>Cellulomonadaceae</taxon>
        <taxon>Cellulomonas</taxon>
    </lineage>
</organism>
<dbReference type="AlphaFoldDB" id="A0A512PI69"/>
<evidence type="ECO:0008006" key="5">
    <source>
        <dbReference type="Google" id="ProtNLM"/>
    </source>
</evidence>
<dbReference type="SUPFAM" id="SSF160935">
    <property type="entry name" value="VPA0735-like"/>
    <property type="match status" value="1"/>
</dbReference>
<feature type="domain" description="DUF1254" evidence="2">
    <location>
        <begin position="60"/>
        <end position="118"/>
    </location>
</feature>
<reference evidence="3 4" key="1">
    <citation type="submission" date="2019-07" db="EMBL/GenBank/DDBJ databases">
        <title>Whole genome shotgun sequence of Cellulomonas soli NBRC 109434.</title>
        <authorList>
            <person name="Hosoyama A."/>
            <person name="Uohara A."/>
            <person name="Ohji S."/>
            <person name="Ichikawa N."/>
        </authorList>
    </citation>
    <scope>NUCLEOTIDE SEQUENCE [LARGE SCALE GENOMIC DNA]</scope>
    <source>
        <strain evidence="3 4">NBRC 109434</strain>
    </source>
</reference>
<evidence type="ECO:0000259" key="2">
    <source>
        <dbReference type="Pfam" id="PF06863"/>
    </source>
</evidence>
<dbReference type="InterPro" id="IPR010679">
    <property type="entry name" value="DUF1254"/>
</dbReference>
<evidence type="ECO:0000313" key="3">
    <source>
        <dbReference type="EMBL" id="GEP70873.1"/>
    </source>
</evidence>
<dbReference type="EMBL" id="BKAL01000016">
    <property type="protein sequence ID" value="GEP70873.1"/>
    <property type="molecule type" value="Genomic_DNA"/>
</dbReference>
<comment type="caution">
    <text evidence="3">The sequence shown here is derived from an EMBL/GenBank/DDBJ whole genome shotgun (WGS) entry which is preliminary data.</text>
</comment>
<protein>
    <recommendedName>
        <fullName evidence="5">Carboxylesterase</fullName>
    </recommendedName>
</protein>
<dbReference type="Proteomes" id="UP000321798">
    <property type="component" value="Unassembled WGS sequence"/>
</dbReference>